<feature type="chain" id="PRO_5046747280" description="Lipoprotein" evidence="1">
    <location>
        <begin position="20"/>
        <end position="178"/>
    </location>
</feature>
<evidence type="ECO:0000256" key="1">
    <source>
        <dbReference type="SAM" id="SignalP"/>
    </source>
</evidence>
<dbReference type="EMBL" id="JAXDAE010000011">
    <property type="protein sequence ID" value="MDY2587913.1"/>
    <property type="molecule type" value="Genomic_DNA"/>
</dbReference>
<comment type="caution">
    <text evidence="2">The sequence shown here is derived from an EMBL/GenBank/DDBJ whole genome shotgun (WGS) entry which is preliminary data.</text>
</comment>
<accession>A0ABU5EQW3</accession>
<feature type="signal peptide" evidence="1">
    <location>
        <begin position="1"/>
        <end position="19"/>
    </location>
</feature>
<gene>
    <name evidence="2" type="ORF">SNF14_11235</name>
</gene>
<sequence length="178" mass="20876">MKKVMLFLFAAILATSCNAQDSNTLTKSPEKYKTQQDSINKPKGNWKVNKELDENGNIIRYDSIYSWSSSSSIKGMESDSIFNRMRTMMHKRFSMLQAPGLNNFTEQDSILKQFFSDDIFKDDFFSNGMPGFSNMDDIMKQMEAMRQNFFYDNYRYIIPPEQTKPKNKETEIIEKKQI</sequence>
<protein>
    <recommendedName>
        <fullName evidence="4">Lipoprotein</fullName>
    </recommendedName>
</protein>
<dbReference type="PROSITE" id="PS51257">
    <property type="entry name" value="PROKAR_LIPOPROTEIN"/>
    <property type="match status" value="1"/>
</dbReference>
<evidence type="ECO:0000313" key="2">
    <source>
        <dbReference type="EMBL" id="MDY2587913.1"/>
    </source>
</evidence>
<dbReference type="RefSeq" id="WP_320556264.1">
    <property type="nucleotide sequence ID" value="NZ_JAXDAE010000011.1"/>
</dbReference>
<reference evidence="2 3" key="1">
    <citation type="submission" date="2023-11" db="EMBL/GenBank/DDBJ databases">
        <title>Winogradskyella pelagius sp. nov., isolated from coastal sediment.</title>
        <authorList>
            <person name="Li F."/>
        </authorList>
    </citation>
    <scope>NUCLEOTIDE SEQUENCE [LARGE SCALE GENOMIC DNA]</scope>
    <source>
        <strain evidence="2 3">KCTC 23502</strain>
    </source>
</reference>
<name>A0ABU5EQW3_9FLAO</name>
<dbReference type="Proteomes" id="UP001285855">
    <property type="component" value="Unassembled WGS sequence"/>
</dbReference>
<keyword evidence="1" id="KW-0732">Signal</keyword>
<evidence type="ECO:0008006" key="4">
    <source>
        <dbReference type="Google" id="ProtNLM"/>
    </source>
</evidence>
<organism evidence="2 3">
    <name type="scientific">Winogradskyella aquimaris</name>
    <dbReference type="NCBI Taxonomy" id="864074"/>
    <lineage>
        <taxon>Bacteria</taxon>
        <taxon>Pseudomonadati</taxon>
        <taxon>Bacteroidota</taxon>
        <taxon>Flavobacteriia</taxon>
        <taxon>Flavobacteriales</taxon>
        <taxon>Flavobacteriaceae</taxon>
        <taxon>Winogradskyella</taxon>
    </lineage>
</organism>
<proteinExistence type="predicted"/>
<keyword evidence="3" id="KW-1185">Reference proteome</keyword>
<evidence type="ECO:0000313" key="3">
    <source>
        <dbReference type="Proteomes" id="UP001285855"/>
    </source>
</evidence>